<dbReference type="OrthoDB" id="9808140at2"/>
<dbReference type="GO" id="GO:0032259">
    <property type="term" value="P:methylation"/>
    <property type="evidence" value="ECO:0007669"/>
    <property type="project" value="UniProtKB-KW"/>
</dbReference>
<feature type="domain" description="Methyltransferase type 11" evidence="1">
    <location>
        <begin position="48"/>
        <end position="140"/>
    </location>
</feature>
<dbReference type="PANTHER" id="PTHR43861:SF1">
    <property type="entry name" value="TRANS-ACONITATE 2-METHYLTRANSFERASE"/>
    <property type="match status" value="1"/>
</dbReference>
<dbReference type="RefSeq" id="WP_091546193.1">
    <property type="nucleotide sequence ID" value="NZ_FMUS01000028.1"/>
</dbReference>
<dbReference type="AlphaFoldDB" id="A0A1G5KJR2"/>
<dbReference type="InterPro" id="IPR013216">
    <property type="entry name" value="Methyltransf_11"/>
</dbReference>
<dbReference type="Pfam" id="PF08241">
    <property type="entry name" value="Methyltransf_11"/>
    <property type="match status" value="1"/>
</dbReference>
<evidence type="ECO:0000259" key="1">
    <source>
        <dbReference type="Pfam" id="PF08241"/>
    </source>
</evidence>
<dbReference type="GO" id="GO:0008757">
    <property type="term" value="F:S-adenosylmethionine-dependent methyltransferase activity"/>
    <property type="evidence" value="ECO:0007669"/>
    <property type="project" value="InterPro"/>
</dbReference>
<sequence length="203" mass="22907">MKNFNELSKAAYNNKADNYNETIDGKFTLKFKILLCENIVLKDNSNVLDIACGNGTLLKMLSTKNNINGYGIDISDRMINNAFKNCTEMIFKVAGCEDIPFETGLFDVITVCAAYHHFPDINAFANEVSRVIKKNGFIYIAEVYLPTALRAIINPFVPLSKEGDVKFYSPQEIVNNLQVHGFRQVSIIKKGYIQIICMQKVML</sequence>
<organism evidence="2 3">
    <name type="scientific">Alkaliphilus peptidifermentans DSM 18978</name>
    <dbReference type="NCBI Taxonomy" id="1120976"/>
    <lineage>
        <taxon>Bacteria</taxon>
        <taxon>Bacillati</taxon>
        <taxon>Bacillota</taxon>
        <taxon>Clostridia</taxon>
        <taxon>Peptostreptococcales</taxon>
        <taxon>Natronincolaceae</taxon>
        <taxon>Alkaliphilus</taxon>
    </lineage>
</organism>
<dbReference type="PANTHER" id="PTHR43861">
    <property type="entry name" value="TRANS-ACONITATE 2-METHYLTRANSFERASE-RELATED"/>
    <property type="match status" value="1"/>
</dbReference>
<keyword evidence="2" id="KW-0808">Transferase</keyword>
<evidence type="ECO:0000313" key="3">
    <source>
        <dbReference type="Proteomes" id="UP000198636"/>
    </source>
</evidence>
<dbReference type="EMBL" id="FMUS01000028">
    <property type="protein sequence ID" value="SCZ00875.1"/>
    <property type="molecule type" value="Genomic_DNA"/>
</dbReference>
<dbReference type="InterPro" id="IPR029063">
    <property type="entry name" value="SAM-dependent_MTases_sf"/>
</dbReference>
<dbReference type="Proteomes" id="UP000198636">
    <property type="component" value="Unassembled WGS sequence"/>
</dbReference>
<reference evidence="2 3" key="1">
    <citation type="submission" date="2016-10" db="EMBL/GenBank/DDBJ databases">
        <authorList>
            <person name="de Groot N.N."/>
        </authorList>
    </citation>
    <scope>NUCLEOTIDE SEQUENCE [LARGE SCALE GENOMIC DNA]</scope>
    <source>
        <strain evidence="2 3">DSM 18978</strain>
    </source>
</reference>
<gene>
    <name evidence="2" type="ORF">SAMN03080606_03537</name>
</gene>
<name>A0A1G5KJR2_9FIRM</name>
<keyword evidence="3" id="KW-1185">Reference proteome</keyword>
<protein>
    <submittedName>
        <fullName evidence="2">Methyltransferase domain-containing protein</fullName>
    </submittedName>
</protein>
<dbReference type="SUPFAM" id="SSF53335">
    <property type="entry name" value="S-adenosyl-L-methionine-dependent methyltransferases"/>
    <property type="match status" value="1"/>
</dbReference>
<evidence type="ECO:0000313" key="2">
    <source>
        <dbReference type="EMBL" id="SCZ00875.1"/>
    </source>
</evidence>
<dbReference type="STRING" id="1120976.SAMN03080606_03537"/>
<dbReference type="Gene3D" id="3.40.50.150">
    <property type="entry name" value="Vaccinia Virus protein VP39"/>
    <property type="match status" value="1"/>
</dbReference>
<keyword evidence="2" id="KW-0489">Methyltransferase</keyword>
<proteinExistence type="predicted"/>
<dbReference type="CDD" id="cd02440">
    <property type="entry name" value="AdoMet_MTases"/>
    <property type="match status" value="1"/>
</dbReference>
<accession>A0A1G5KJR2</accession>